<gene>
    <name evidence="1" type="ORF">KK078_05135</name>
</gene>
<accession>A0AAP2GGA8</accession>
<dbReference type="RefSeq" id="WP_254089177.1">
    <property type="nucleotide sequence ID" value="NZ_JAHESC010000005.1"/>
</dbReference>
<comment type="caution">
    <text evidence="1">The sequence shown here is derived from an EMBL/GenBank/DDBJ whole genome shotgun (WGS) entry which is preliminary data.</text>
</comment>
<reference evidence="1 2" key="1">
    <citation type="submission" date="2021-05" db="EMBL/GenBank/DDBJ databases">
        <title>A Polyphasic approach of four new species of the genus Ohtaekwangia: Ohtaekwangia histidinii sp. nov., Ohtaekwangia cretensis sp. nov., Ohtaekwangia indiensis sp. nov., Ohtaekwangia reichenbachii sp. nov. from diverse environment.</title>
        <authorList>
            <person name="Octaviana S."/>
        </authorList>
    </citation>
    <scope>NUCLEOTIDE SEQUENCE [LARGE SCALE GENOMIC DNA]</scope>
    <source>
        <strain evidence="1 2">PWU37</strain>
    </source>
</reference>
<sequence>MKSALCVTLLLVACAGPRRLPLSSAAVGGFTTWQTGHDRQTVQLLPATGTNALVQRGDSAWMQVKFNVREYGEVSFPLANTAPGVEAPRADLSGCKSVRITYKANQAFIVQLRQTGVHGGIQNHIELPTSVQSTTVTVPFTQFTGGLKPLALNDVAKFNFAFLSNNTAEGYAELIVYDVVVDGYTAPR</sequence>
<dbReference type="Proteomes" id="UP001319180">
    <property type="component" value="Unassembled WGS sequence"/>
</dbReference>
<protein>
    <submittedName>
        <fullName evidence="1">Uncharacterized protein</fullName>
    </submittedName>
</protein>
<evidence type="ECO:0000313" key="1">
    <source>
        <dbReference type="EMBL" id="MBT1685926.1"/>
    </source>
</evidence>
<organism evidence="1 2">
    <name type="scientific">Dawidia soli</name>
    <dbReference type="NCBI Taxonomy" id="2782352"/>
    <lineage>
        <taxon>Bacteria</taxon>
        <taxon>Pseudomonadati</taxon>
        <taxon>Bacteroidota</taxon>
        <taxon>Cytophagia</taxon>
        <taxon>Cytophagales</taxon>
        <taxon>Chryseotaleaceae</taxon>
        <taxon>Dawidia</taxon>
    </lineage>
</organism>
<dbReference type="AlphaFoldDB" id="A0AAP2GGA8"/>
<keyword evidence="2" id="KW-1185">Reference proteome</keyword>
<evidence type="ECO:0000313" key="2">
    <source>
        <dbReference type="Proteomes" id="UP001319180"/>
    </source>
</evidence>
<dbReference type="EMBL" id="JAHESC010000005">
    <property type="protein sequence ID" value="MBT1685926.1"/>
    <property type="molecule type" value="Genomic_DNA"/>
</dbReference>
<name>A0AAP2GGA8_9BACT</name>
<proteinExistence type="predicted"/>